<dbReference type="FunFam" id="3.30.70.100:FF:000005">
    <property type="entry name" value="Copper-exporting P-type ATPase A"/>
    <property type="match status" value="1"/>
</dbReference>
<keyword evidence="8 11" id="KW-1133">Transmembrane helix</keyword>
<dbReference type="InterPro" id="IPR023214">
    <property type="entry name" value="HAD_sf"/>
</dbReference>
<dbReference type="InterPro" id="IPR017969">
    <property type="entry name" value="Heavy-metal-associated_CS"/>
</dbReference>
<dbReference type="Gene3D" id="3.40.1110.10">
    <property type="entry name" value="Calcium-transporting ATPase, cytoplasmic domain N"/>
    <property type="match status" value="1"/>
</dbReference>
<dbReference type="InterPro" id="IPR006121">
    <property type="entry name" value="HMA_dom"/>
</dbReference>
<evidence type="ECO:0000259" key="12">
    <source>
        <dbReference type="PROSITE" id="PS50846"/>
    </source>
</evidence>
<gene>
    <name evidence="13" type="ORF">UFOPK4049_00262</name>
</gene>
<dbReference type="InterPro" id="IPR008250">
    <property type="entry name" value="ATPase_P-typ_transduc_dom_A_sf"/>
</dbReference>
<dbReference type="SUPFAM" id="SSF81665">
    <property type="entry name" value="Calcium ATPase, transmembrane domain M"/>
    <property type="match status" value="1"/>
</dbReference>
<dbReference type="PANTHER" id="PTHR43520:SF8">
    <property type="entry name" value="P-TYPE CU(+) TRANSPORTER"/>
    <property type="match status" value="1"/>
</dbReference>
<comment type="similarity">
    <text evidence="2">Belongs to the cation transport ATPase (P-type) (TC 3.A.3) family. Type IB subfamily.</text>
</comment>
<dbReference type="SUPFAM" id="SSF56784">
    <property type="entry name" value="HAD-like"/>
    <property type="match status" value="1"/>
</dbReference>
<dbReference type="InterPro" id="IPR001757">
    <property type="entry name" value="P_typ_ATPase"/>
</dbReference>
<dbReference type="GO" id="GO:0012505">
    <property type="term" value="C:endomembrane system"/>
    <property type="evidence" value="ECO:0007669"/>
    <property type="project" value="UniProtKB-SubCell"/>
</dbReference>
<dbReference type="GO" id="GO:0055070">
    <property type="term" value="P:copper ion homeostasis"/>
    <property type="evidence" value="ECO:0007669"/>
    <property type="project" value="TreeGrafter"/>
</dbReference>
<dbReference type="NCBIfam" id="TIGR01511">
    <property type="entry name" value="ATPase-IB1_Cu"/>
    <property type="match status" value="1"/>
</dbReference>
<dbReference type="GO" id="GO:0016020">
    <property type="term" value="C:membrane"/>
    <property type="evidence" value="ECO:0007669"/>
    <property type="project" value="InterPro"/>
</dbReference>
<evidence type="ECO:0000313" key="13">
    <source>
        <dbReference type="EMBL" id="CAB4998192.1"/>
    </source>
</evidence>
<dbReference type="InterPro" id="IPR027256">
    <property type="entry name" value="P-typ_ATPase_IB"/>
</dbReference>
<dbReference type="InterPro" id="IPR018303">
    <property type="entry name" value="ATPase_P-typ_P_site"/>
</dbReference>
<dbReference type="InterPro" id="IPR023298">
    <property type="entry name" value="ATPase_P-typ_TM_dom_sf"/>
</dbReference>
<dbReference type="GO" id="GO:0005507">
    <property type="term" value="F:copper ion binding"/>
    <property type="evidence" value="ECO:0007669"/>
    <property type="project" value="TreeGrafter"/>
</dbReference>
<feature type="domain" description="HMA" evidence="12">
    <location>
        <begin position="37"/>
        <end position="101"/>
    </location>
</feature>
<evidence type="ECO:0000256" key="3">
    <source>
        <dbReference type="ARBA" id="ARBA00022692"/>
    </source>
</evidence>
<dbReference type="PROSITE" id="PS50846">
    <property type="entry name" value="HMA_2"/>
    <property type="match status" value="1"/>
</dbReference>
<dbReference type="SFLD" id="SFLDG00002">
    <property type="entry name" value="C1.7:_P-type_atpase_like"/>
    <property type="match status" value="1"/>
</dbReference>
<dbReference type="SUPFAM" id="SSF81653">
    <property type="entry name" value="Calcium ATPase, transduction domain A"/>
    <property type="match status" value="1"/>
</dbReference>
<feature type="region of interest" description="Disordered" evidence="10">
    <location>
        <begin position="1"/>
        <end position="30"/>
    </location>
</feature>
<organism evidence="13">
    <name type="scientific">freshwater metagenome</name>
    <dbReference type="NCBI Taxonomy" id="449393"/>
    <lineage>
        <taxon>unclassified sequences</taxon>
        <taxon>metagenomes</taxon>
        <taxon>ecological metagenomes</taxon>
    </lineage>
</organism>
<dbReference type="SUPFAM" id="SSF55008">
    <property type="entry name" value="HMA, heavy metal-associated domain"/>
    <property type="match status" value="1"/>
</dbReference>
<evidence type="ECO:0000256" key="5">
    <source>
        <dbReference type="ARBA" id="ARBA00022741"/>
    </source>
</evidence>
<keyword evidence="7" id="KW-1278">Translocase</keyword>
<evidence type="ECO:0000256" key="9">
    <source>
        <dbReference type="ARBA" id="ARBA00023136"/>
    </source>
</evidence>
<dbReference type="EMBL" id="CAFBPB010000020">
    <property type="protein sequence ID" value="CAB4998192.1"/>
    <property type="molecule type" value="Genomic_DNA"/>
</dbReference>
<dbReference type="SFLD" id="SFLDS00003">
    <property type="entry name" value="Haloacid_Dehalogenase"/>
    <property type="match status" value="1"/>
</dbReference>
<evidence type="ECO:0000256" key="11">
    <source>
        <dbReference type="SAM" id="Phobius"/>
    </source>
</evidence>
<keyword evidence="5" id="KW-0547">Nucleotide-binding</keyword>
<dbReference type="InterPro" id="IPR036412">
    <property type="entry name" value="HAD-like_sf"/>
</dbReference>
<protein>
    <submittedName>
        <fullName evidence="13">Unannotated protein</fullName>
    </submittedName>
</protein>
<dbReference type="Gene3D" id="2.70.150.10">
    <property type="entry name" value="Calcium-transporting ATPase, cytoplasmic transduction domain A"/>
    <property type="match status" value="1"/>
</dbReference>
<dbReference type="GO" id="GO:0043682">
    <property type="term" value="F:P-type divalent copper transporter activity"/>
    <property type="evidence" value="ECO:0007669"/>
    <property type="project" value="TreeGrafter"/>
</dbReference>
<evidence type="ECO:0000256" key="6">
    <source>
        <dbReference type="ARBA" id="ARBA00022840"/>
    </source>
</evidence>
<dbReference type="PROSITE" id="PS00154">
    <property type="entry name" value="ATPASE_E1_E2"/>
    <property type="match status" value="1"/>
</dbReference>
<keyword evidence="9 11" id="KW-0472">Membrane</keyword>
<feature type="transmembrane region" description="Helical" evidence="11">
    <location>
        <begin position="117"/>
        <end position="140"/>
    </location>
</feature>
<dbReference type="NCBIfam" id="TIGR01525">
    <property type="entry name" value="ATPase-IB_hvy"/>
    <property type="match status" value="1"/>
</dbReference>
<feature type="transmembrane region" description="Helical" evidence="11">
    <location>
        <begin position="374"/>
        <end position="393"/>
    </location>
</feature>
<feature type="transmembrane region" description="Helical" evidence="11">
    <location>
        <begin position="222"/>
        <end position="240"/>
    </location>
</feature>
<dbReference type="Pfam" id="PF00122">
    <property type="entry name" value="E1-E2_ATPase"/>
    <property type="match status" value="1"/>
</dbReference>
<dbReference type="Pfam" id="PF00702">
    <property type="entry name" value="Hydrolase"/>
    <property type="match status" value="1"/>
</dbReference>
<keyword evidence="4" id="KW-0479">Metal-binding</keyword>
<dbReference type="InterPro" id="IPR036163">
    <property type="entry name" value="HMA_dom_sf"/>
</dbReference>
<feature type="transmembrane region" description="Helical" evidence="11">
    <location>
        <begin position="405"/>
        <end position="429"/>
    </location>
</feature>
<keyword evidence="6" id="KW-0067">ATP-binding</keyword>
<evidence type="ECO:0000256" key="7">
    <source>
        <dbReference type="ARBA" id="ARBA00022967"/>
    </source>
</evidence>
<dbReference type="FunFam" id="2.70.150.10:FF:000002">
    <property type="entry name" value="Copper-transporting ATPase 1, putative"/>
    <property type="match status" value="1"/>
</dbReference>
<evidence type="ECO:0000256" key="10">
    <source>
        <dbReference type="SAM" id="MobiDB-lite"/>
    </source>
</evidence>
<sequence length="778" mass="80474">MAESFLGSISVGAPASPQTAPEDQPGDRSGLTKDALEVRTLQVGGMTCSSCVNTVERALNALPGVSATVNFATETAHVLMQPDVREKTLVDAVKRAGYEVKVIHDSSQIALHSKKSAVSFIFALLLTAPVFAISMFMSLHMKVSTWLDSQLTNYNIALPAAPTATWAAIILSAPVVLIIAYPIHKAALRNLTHPTMDNLVSLGSLTAFGWSIYAALTNSGDSYAEVAATVITFVILGRYLEAKAKKQASSALSTLLTLGVREVSVMRAGTTIQISIADLALGDEFIVKPGERIPTDGVVVSGSSEVNNALVTGESLPIKAEVGTSVIGGALNLNGLLVIKTLRIGSDSELARITAMVIGAQGVKVPIQRQVDRISAVFVPLVTTLAVITFLMWRQNGHPLAYSLSTAIAVIVIACPCALGLATPVALLVASGRGAQRGIVIAQPRALEIAGKIDTVLLDKTGTITTGEMAVLHFVAPASAAATLGARFQNIATERNIATSALSIEKLSTHPVAAAIATWALGQGGVAATVSEFQSTPGAGSAARIEIASEKPVVLIGSPAAVAHSTTTFAPELQSAITEWEREGLTLSVLAWDGVALAAFAVGDQIKADAAQGIAALVARGISPWLITGDNAQVGESVGAKVGIPAAQIISQATPEDKLNKVNQLRASGHCVLMVGDGVNDAAALAAADLSIAMGTGTETAMATSDITVMQRDFMSVNRALELSTQTLKIIKANLLWAFLYNVIAIPVAAAGLLTPMIAAGAMAASSLFVVSNSLRIK</sequence>
<dbReference type="SFLD" id="SFLDF00027">
    <property type="entry name" value="p-type_atpase"/>
    <property type="match status" value="1"/>
</dbReference>
<dbReference type="PRINTS" id="PR00943">
    <property type="entry name" value="CUATPASE"/>
</dbReference>
<proteinExistence type="inferred from homology"/>
<dbReference type="PROSITE" id="PS01047">
    <property type="entry name" value="HMA_1"/>
    <property type="match status" value="1"/>
</dbReference>
<comment type="subcellular location">
    <subcellularLocation>
        <location evidence="1">Endomembrane system</location>
        <topology evidence="1">Multi-pass membrane protein</topology>
    </subcellularLocation>
</comment>
<dbReference type="GO" id="GO:0005524">
    <property type="term" value="F:ATP binding"/>
    <property type="evidence" value="ECO:0007669"/>
    <property type="project" value="UniProtKB-KW"/>
</dbReference>
<evidence type="ECO:0000256" key="8">
    <source>
        <dbReference type="ARBA" id="ARBA00022989"/>
    </source>
</evidence>
<keyword evidence="3 11" id="KW-0812">Transmembrane</keyword>
<dbReference type="InterPro" id="IPR023299">
    <property type="entry name" value="ATPase_P-typ_cyto_dom_N"/>
</dbReference>
<feature type="transmembrane region" description="Helical" evidence="11">
    <location>
        <begin position="160"/>
        <end position="183"/>
    </location>
</feature>
<dbReference type="AlphaFoldDB" id="A0A6J7P5T4"/>
<feature type="transmembrane region" description="Helical" evidence="11">
    <location>
        <begin position="195"/>
        <end position="216"/>
    </location>
</feature>
<evidence type="ECO:0000256" key="1">
    <source>
        <dbReference type="ARBA" id="ARBA00004127"/>
    </source>
</evidence>
<dbReference type="Gene3D" id="3.30.70.100">
    <property type="match status" value="1"/>
</dbReference>
<dbReference type="InterPro" id="IPR059000">
    <property type="entry name" value="ATPase_P-type_domA"/>
</dbReference>
<accession>A0A6J7P5T4</accession>
<dbReference type="CDD" id="cd00371">
    <property type="entry name" value="HMA"/>
    <property type="match status" value="1"/>
</dbReference>
<dbReference type="PANTHER" id="PTHR43520">
    <property type="entry name" value="ATP7, ISOFORM B"/>
    <property type="match status" value="1"/>
</dbReference>
<dbReference type="InterPro" id="IPR044492">
    <property type="entry name" value="P_typ_ATPase_HD_dom"/>
</dbReference>
<dbReference type="Gene3D" id="3.40.50.1000">
    <property type="entry name" value="HAD superfamily/HAD-like"/>
    <property type="match status" value="1"/>
</dbReference>
<name>A0A6J7P5T4_9ZZZZ</name>
<reference evidence="13" key="1">
    <citation type="submission" date="2020-05" db="EMBL/GenBank/DDBJ databases">
        <authorList>
            <person name="Chiriac C."/>
            <person name="Salcher M."/>
            <person name="Ghai R."/>
            <person name="Kavagutti S V."/>
        </authorList>
    </citation>
    <scope>NUCLEOTIDE SEQUENCE</scope>
</reference>
<dbReference type="PRINTS" id="PR00119">
    <property type="entry name" value="CATATPASE"/>
</dbReference>
<dbReference type="GO" id="GO:0016887">
    <property type="term" value="F:ATP hydrolysis activity"/>
    <property type="evidence" value="ECO:0007669"/>
    <property type="project" value="InterPro"/>
</dbReference>
<dbReference type="Pfam" id="PF00403">
    <property type="entry name" value="HMA"/>
    <property type="match status" value="1"/>
</dbReference>
<dbReference type="NCBIfam" id="TIGR01494">
    <property type="entry name" value="ATPase_P-type"/>
    <property type="match status" value="2"/>
</dbReference>
<feature type="transmembrane region" description="Helical" evidence="11">
    <location>
        <begin position="733"/>
        <end position="751"/>
    </location>
</feature>
<evidence type="ECO:0000256" key="4">
    <source>
        <dbReference type="ARBA" id="ARBA00022723"/>
    </source>
</evidence>
<evidence type="ECO:0000256" key="2">
    <source>
        <dbReference type="ARBA" id="ARBA00006024"/>
    </source>
</evidence>